<dbReference type="Pfam" id="PF13673">
    <property type="entry name" value="Acetyltransf_10"/>
    <property type="match status" value="1"/>
</dbReference>
<dbReference type="InterPro" id="IPR041667">
    <property type="entry name" value="Cupin_8"/>
</dbReference>
<dbReference type="SUPFAM" id="SSF51197">
    <property type="entry name" value="Clavaminate synthase-like"/>
    <property type="match status" value="1"/>
</dbReference>
<evidence type="ECO:0000313" key="12">
    <source>
        <dbReference type="Proteomes" id="UP000218231"/>
    </source>
</evidence>
<dbReference type="Proteomes" id="UP000218231">
    <property type="component" value="Unassembled WGS sequence"/>
</dbReference>
<dbReference type="AlphaFoldDB" id="A0A2A2LS01"/>
<accession>A0A2A2LS01</accession>
<dbReference type="GO" id="GO:0016747">
    <property type="term" value="F:acyltransferase activity, transferring groups other than amino-acyl groups"/>
    <property type="evidence" value="ECO:0007669"/>
    <property type="project" value="InterPro"/>
</dbReference>
<dbReference type="STRING" id="2018661.A0A2A2LS01"/>
<dbReference type="Gene3D" id="2.60.120.650">
    <property type="entry name" value="Cupin"/>
    <property type="match status" value="1"/>
</dbReference>
<protein>
    <recommendedName>
        <fullName evidence="13">N-acetyltransferase domain-containing protein</fullName>
    </recommendedName>
</protein>
<feature type="domain" description="JmjC" evidence="9">
    <location>
        <begin position="502"/>
        <end position="680"/>
    </location>
</feature>
<evidence type="ECO:0000256" key="7">
    <source>
        <dbReference type="ARBA" id="ARBA00023242"/>
    </source>
</evidence>
<evidence type="ECO:0000259" key="10">
    <source>
        <dbReference type="PROSITE" id="PS51186"/>
    </source>
</evidence>
<dbReference type="PROSITE" id="PS51184">
    <property type="entry name" value="JMJC"/>
    <property type="match status" value="1"/>
</dbReference>
<proteinExistence type="predicted"/>
<dbReference type="SUPFAM" id="SSF55729">
    <property type="entry name" value="Acyl-CoA N-acyltransferases (Nat)"/>
    <property type="match status" value="1"/>
</dbReference>
<keyword evidence="12" id="KW-1185">Reference proteome</keyword>
<feature type="domain" description="N-acetyltransferase" evidence="10">
    <location>
        <begin position="50"/>
        <end position="196"/>
    </location>
</feature>
<comment type="caution">
    <text evidence="11">The sequence shown here is derived from an EMBL/GenBank/DDBJ whole genome shotgun (WGS) entry which is preliminary data.</text>
</comment>
<dbReference type="CDD" id="cd04301">
    <property type="entry name" value="NAT_SF"/>
    <property type="match status" value="1"/>
</dbReference>
<dbReference type="InterPro" id="IPR016181">
    <property type="entry name" value="Acyl_CoA_acyltransferase"/>
</dbReference>
<dbReference type="GO" id="GO:0046872">
    <property type="term" value="F:metal ion binding"/>
    <property type="evidence" value="ECO:0007669"/>
    <property type="project" value="UniProtKB-KW"/>
</dbReference>
<dbReference type="GO" id="GO:0005634">
    <property type="term" value="C:nucleus"/>
    <property type="evidence" value="ECO:0007669"/>
    <property type="project" value="UniProtKB-SubCell"/>
</dbReference>
<gene>
    <name evidence="11" type="ORF">WR25_14973</name>
</gene>
<evidence type="ECO:0000256" key="5">
    <source>
        <dbReference type="ARBA" id="ARBA00023002"/>
    </source>
</evidence>
<evidence type="ECO:0000256" key="2">
    <source>
        <dbReference type="ARBA" id="ARBA00004123"/>
    </source>
</evidence>
<keyword evidence="7" id="KW-0539">Nucleus</keyword>
<name>A0A2A2LS01_9BILA</name>
<dbReference type="PANTHER" id="PTHR12461:SF105">
    <property type="entry name" value="HYPOXIA-INDUCIBLE FACTOR 1-ALPHA INHIBITOR"/>
    <property type="match status" value="1"/>
</dbReference>
<dbReference type="GO" id="GO:0051213">
    <property type="term" value="F:dioxygenase activity"/>
    <property type="evidence" value="ECO:0007669"/>
    <property type="project" value="UniProtKB-KW"/>
</dbReference>
<sequence length="680" mass="77355">MTHTHAAERVVMVSFEDADIADWTVVRAGRGIRLAVVTESGMVQLLSSEMALREVTPAESLFNDYISIRKEVFCVEQRISEDDEFVAKEEEESRHFVWIHGGKDAIGCFRLRDHEWCIKLERVAIRKEWRCKGEGKWMMKAAVEEAIRRHPNRLIVAHAQSQTIPFYSKLGFVCVSDEFLDEVNILHKTIMFPPFRNQKDGFLQSMLTVNPEQKGNFIPGSCDDPQTQQNIIEELQREKYTHLCALPYLLDESKIGRPLIAALMNYASAISAGDCKSARKNEEYLFDVGWERLNVGHYSEVDEEWRKFYAIISLYKAKRIANYEQNLKEALSAADKGLLMGRSDKDIGLVEYADELAEAIRATRTDSERNAFKLDVICPASAAPSTLSNCKLIRIGTVSDLEEQILTNTTVEEPIIVRDFLSQMHLLRRPWTFDYLIDVLRDRTVPLEIGSSYSDSDWTQLLQPCSVLFKEIKRTEVAISNQHEKEVENQKPYYLAQHRLLEQLPQLRDDVSIPALIAQNNHNQVDVNAWIGPRATVSPLHTDPRHNLFVQVIGSKFLRLISPHQTDHVYPIEGMLSNTNGGTTYDPLIRLFRFPFDEEGLEGSGSQNGLLAEEDWDDELENELDTGGWAVEGGGEERKGKRRGNRVGGEDTNEEEGVIVLIAELLMLLADDIAVVNEFV</sequence>
<dbReference type="InterPro" id="IPR003347">
    <property type="entry name" value="JmjC_dom"/>
</dbReference>
<evidence type="ECO:0000256" key="4">
    <source>
        <dbReference type="ARBA" id="ARBA00022964"/>
    </source>
</evidence>
<evidence type="ECO:0000256" key="6">
    <source>
        <dbReference type="ARBA" id="ARBA00023004"/>
    </source>
</evidence>
<evidence type="ECO:0000256" key="1">
    <source>
        <dbReference type="ARBA" id="ARBA00001954"/>
    </source>
</evidence>
<reference evidence="11 12" key="1">
    <citation type="journal article" date="2017" name="Curr. Biol.">
        <title>Genome architecture and evolution of a unichromosomal asexual nematode.</title>
        <authorList>
            <person name="Fradin H."/>
            <person name="Zegar C."/>
            <person name="Gutwein M."/>
            <person name="Lucas J."/>
            <person name="Kovtun M."/>
            <person name="Corcoran D."/>
            <person name="Baugh L.R."/>
            <person name="Kiontke K."/>
            <person name="Gunsalus K."/>
            <person name="Fitch D.H."/>
            <person name="Piano F."/>
        </authorList>
    </citation>
    <scope>NUCLEOTIDE SEQUENCE [LARGE SCALE GENOMIC DNA]</scope>
    <source>
        <strain evidence="11">PF1309</strain>
    </source>
</reference>
<feature type="region of interest" description="Disordered" evidence="8">
    <location>
        <begin position="626"/>
        <end position="651"/>
    </location>
</feature>
<keyword evidence="6" id="KW-0408">Iron</keyword>
<dbReference type="Pfam" id="PF24472">
    <property type="entry name" value="ARM_KDM8_N"/>
    <property type="match status" value="1"/>
</dbReference>
<dbReference type="EMBL" id="LIAE01006480">
    <property type="protein sequence ID" value="PAV89036.1"/>
    <property type="molecule type" value="Genomic_DNA"/>
</dbReference>
<organism evidence="11 12">
    <name type="scientific">Diploscapter pachys</name>
    <dbReference type="NCBI Taxonomy" id="2018661"/>
    <lineage>
        <taxon>Eukaryota</taxon>
        <taxon>Metazoa</taxon>
        <taxon>Ecdysozoa</taxon>
        <taxon>Nematoda</taxon>
        <taxon>Chromadorea</taxon>
        <taxon>Rhabditida</taxon>
        <taxon>Rhabditina</taxon>
        <taxon>Rhabditomorpha</taxon>
        <taxon>Rhabditoidea</taxon>
        <taxon>Rhabditidae</taxon>
        <taxon>Diploscapter</taxon>
    </lineage>
</organism>
<comment type="cofactor">
    <cofactor evidence="1">
        <name>Fe(2+)</name>
        <dbReference type="ChEBI" id="CHEBI:29033"/>
    </cofactor>
</comment>
<dbReference type="PANTHER" id="PTHR12461">
    <property type="entry name" value="HYPOXIA-INDUCIBLE FACTOR 1 ALPHA INHIBITOR-RELATED"/>
    <property type="match status" value="1"/>
</dbReference>
<dbReference type="InterPro" id="IPR000182">
    <property type="entry name" value="GNAT_dom"/>
</dbReference>
<comment type="subcellular location">
    <subcellularLocation>
        <location evidence="2">Nucleus</location>
    </subcellularLocation>
</comment>
<dbReference type="OrthoDB" id="47172at2759"/>
<dbReference type="PROSITE" id="PS51186">
    <property type="entry name" value="GNAT"/>
    <property type="match status" value="1"/>
</dbReference>
<dbReference type="Pfam" id="PF13621">
    <property type="entry name" value="Cupin_8"/>
    <property type="match status" value="1"/>
</dbReference>
<evidence type="ECO:0000256" key="8">
    <source>
        <dbReference type="SAM" id="MobiDB-lite"/>
    </source>
</evidence>
<keyword evidence="3" id="KW-0479">Metal-binding</keyword>
<evidence type="ECO:0000256" key="3">
    <source>
        <dbReference type="ARBA" id="ARBA00022723"/>
    </source>
</evidence>
<evidence type="ECO:0000313" key="11">
    <source>
        <dbReference type="EMBL" id="PAV89036.1"/>
    </source>
</evidence>
<dbReference type="InterPro" id="IPR056520">
    <property type="entry name" value="ARM_KDM8_N"/>
</dbReference>
<dbReference type="Gene3D" id="3.40.630.30">
    <property type="match status" value="1"/>
</dbReference>
<evidence type="ECO:0000259" key="9">
    <source>
        <dbReference type="PROSITE" id="PS51184"/>
    </source>
</evidence>
<evidence type="ECO:0008006" key="13">
    <source>
        <dbReference type="Google" id="ProtNLM"/>
    </source>
</evidence>
<keyword evidence="5" id="KW-0560">Oxidoreductase</keyword>
<keyword evidence="4" id="KW-0223">Dioxygenase</keyword>